<sequence length="74" mass="8306">MRGREVMDDLLNGLECSGEFDALDDALNRLLGILSPRRLSRLDCEMVTGEVNGDVLFTENDLDEQLAQSRTLFC</sequence>
<evidence type="ECO:0000313" key="2">
    <source>
        <dbReference type="Proteomes" id="UP001432027"/>
    </source>
</evidence>
<comment type="caution">
    <text evidence="1">The sequence shown here is derived from an EMBL/GenBank/DDBJ whole genome shotgun (WGS) entry which is preliminary data.</text>
</comment>
<protein>
    <submittedName>
        <fullName evidence="1">Uncharacterized protein</fullName>
    </submittedName>
</protein>
<dbReference type="EMBL" id="BTSX01000006">
    <property type="protein sequence ID" value="GMT07109.1"/>
    <property type="molecule type" value="Genomic_DNA"/>
</dbReference>
<dbReference type="AlphaFoldDB" id="A0AAV5ULA5"/>
<organism evidence="1 2">
    <name type="scientific">Pristionchus entomophagus</name>
    <dbReference type="NCBI Taxonomy" id="358040"/>
    <lineage>
        <taxon>Eukaryota</taxon>
        <taxon>Metazoa</taxon>
        <taxon>Ecdysozoa</taxon>
        <taxon>Nematoda</taxon>
        <taxon>Chromadorea</taxon>
        <taxon>Rhabditida</taxon>
        <taxon>Rhabditina</taxon>
        <taxon>Diplogasteromorpha</taxon>
        <taxon>Diplogasteroidea</taxon>
        <taxon>Neodiplogasteridae</taxon>
        <taxon>Pristionchus</taxon>
    </lineage>
</organism>
<reference evidence="1" key="1">
    <citation type="submission" date="2023-10" db="EMBL/GenBank/DDBJ databases">
        <title>Genome assembly of Pristionchus species.</title>
        <authorList>
            <person name="Yoshida K."/>
            <person name="Sommer R.J."/>
        </authorList>
    </citation>
    <scope>NUCLEOTIDE SEQUENCE</scope>
    <source>
        <strain evidence="1">RS0144</strain>
    </source>
</reference>
<evidence type="ECO:0000313" key="1">
    <source>
        <dbReference type="EMBL" id="GMT07109.1"/>
    </source>
</evidence>
<gene>
    <name evidence="1" type="ORF">PENTCL1PPCAC_29283</name>
</gene>
<name>A0AAV5ULA5_9BILA</name>
<accession>A0AAV5ULA5</accession>
<dbReference type="Proteomes" id="UP001432027">
    <property type="component" value="Unassembled WGS sequence"/>
</dbReference>
<proteinExistence type="predicted"/>
<keyword evidence="2" id="KW-1185">Reference proteome</keyword>